<gene>
    <name evidence="7" type="primary">aphA</name>
    <name evidence="7" type="ORF">BTM25_08700</name>
</gene>
<dbReference type="GO" id="GO:0046872">
    <property type="term" value="F:metal ion binding"/>
    <property type="evidence" value="ECO:0007669"/>
    <property type="project" value="UniProtKB-KW"/>
</dbReference>
<accession>A0A2P4UN79</accession>
<dbReference type="InterPro" id="IPR037138">
    <property type="entry name" value="His_deacetylse_dom_sf"/>
</dbReference>
<dbReference type="Gene3D" id="3.40.800.20">
    <property type="entry name" value="Histone deacetylase domain"/>
    <property type="match status" value="1"/>
</dbReference>
<evidence type="ECO:0000256" key="4">
    <source>
        <dbReference type="ARBA" id="ARBA00022801"/>
    </source>
</evidence>
<evidence type="ECO:0000256" key="1">
    <source>
        <dbReference type="ARBA" id="ARBA00001947"/>
    </source>
</evidence>
<dbReference type="GO" id="GO:0040029">
    <property type="term" value="P:epigenetic regulation of gene expression"/>
    <property type="evidence" value="ECO:0007669"/>
    <property type="project" value="TreeGrafter"/>
</dbReference>
<organism evidence="7 8">
    <name type="scientific">Actinomadura rubteroloni</name>
    <dbReference type="NCBI Taxonomy" id="1926885"/>
    <lineage>
        <taxon>Bacteria</taxon>
        <taxon>Bacillati</taxon>
        <taxon>Actinomycetota</taxon>
        <taxon>Actinomycetes</taxon>
        <taxon>Streptosporangiales</taxon>
        <taxon>Thermomonosporaceae</taxon>
        <taxon>Actinomadura</taxon>
    </lineage>
</organism>
<dbReference type="SUPFAM" id="SSF52768">
    <property type="entry name" value="Arginase/deacetylase"/>
    <property type="match status" value="1"/>
</dbReference>
<dbReference type="CDD" id="cd10001">
    <property type="entry name" value="HDAC_classII_APAH"/>
    <property type="match status" value="1"/>
</dbReference>
<dbReference type="EMBL" id="MTBP01000001">
    <property type="protein sequence ID" value="POM26469.1"/>
    <property type="molecule type" value="Genomic_DNA"/>
</dbReference>
<dbReference type="Proteomes" id="UP000242367">
    <property type="component" value="Unassembled WGS sequence"/>
</dbReference>
<keyword evidence="3" id="KW-0479">Metal-binding</keyword>
<dbReference type="InterPro" id="IPR023696">
    <property type="entry name" value="Ureohydrolase_dom_sf"/>
</dbReference>
<sequence length="340" mass="37030">MITIYSMAHRLHDPSWEVLDGERVAHLEKPGRAEAVVDRIRELSLGPIRPPEKSPKALIERVHSSEMVSFLAKASTLWQASGRTGEATPYVWRQPRATGRPSHVDGLIGSFATDLATPITSTTWEAVLESAATAVSGAHLLLAGEPFAFALCRPPGHHAGRDFYGGYCYLNNAALAAELLCDHGQVAIIDIDYHHGNGTQDIFYHRNDVAYVSVHADPATTFPYYSGYPSERGEGQGFGANRNITIPAQAANQVWLNALENAVVFTRRHRPRFLVISIGLDTCAADPLGQLTLRSVDYARIGELIGREGVPTLYVLEGGYEKHGTAASLANVILSHQETL</sequence>
<dbReference type="Pfam" id="PF00850">
    <property type="entry name" value="Hist_deacetyl"/>
    <property type="match status" value="1"/>
</dbReference>
<name>A0A2P4UN79_9ACTN</name>
<dbReference type="PANTHER" id="PTHR10625">
    <property type="entry name" value="HISTONE DEACETYLASE HDAC1-RELATED"/>
    <property type="match status" value="1"/>
</dbReference>
<evidence type="ECO:0000313" key="7">
    <source>
        <dbReference type="EMBL" id="POM26469.1"/>
    </source>
</evidence>
<comment type="cofactor">
    <cofactor evidence="1">
        <name>Zn(2+)</name>
        <dbReference type="ChEBI" id="CHEBI:29105"/>
    </cofactor>
</comment>
<proteinExistence type="inferred from homology"/>
<evidence type="ECO:0000259" key="6">
    <source>
        <dbReference type="Pfam" id="PF00850"/>
    </source>
</evidence>
<dbReference type="InterPro" id="IPR000286">
    <property type="entry name" value="HDACs"/>
</dbReference>
<dbReference type="InterPro" id="IPR023801">
    <property type="entry name" value="His_deacetylse_dom"/>
</dbReference>
<feature type="domain" description="Histone deacetylase" evidence="6">
    <location>
        <begin position="26"/>
        <end position="333"/>
    </location>
</feature>
<dbReference type="GO" id="GO:0016787">
    <property type="term" value="F:hydrolase activity"/>
    <property type="evidence" value="ECO:0007669"/>
    <property type="project" value="UniProtKB-KW"/>
</dbReference>
<comment type="caution">
    <text evidence="7">The sequence shown here is derived from an EMBL/GenBank/DDBJ whole genome shotgun (WGS) entry which is preliminary data.</text>
</comment>
<dbReference type="RefSeq" id="WP_103561433.1">
    <property type="nucleotide sequence ID" value="NZ_MTBP01000001.1"/>
</dbReference>
<reference evidence="7 8" key="1">
    <citation type="journal article" date="2017" name="Chemistry">
        <title>Isolation, Biosynthesis and Chemical Modifications of Rubterolones A-F: Rare Tropolone Alkaloids from Actinomadura sp. 5-2.</title>
        <authorList>
            <person name="Guo H."/>
            <person name="Benndorf R."/>
            <person name="Leichnitz D."/>
            <person name="Klassen J.L."/>
            <person name="Vollmers J."/>
            <person name="Gorls H."/>
            <person name="Steinacker M."/>
            <person name="Weigel C."/>
            <person name="Dahse H.M."/>
            <person name="Kaster A.K."/>
            <person name="de Beer Z.W."/>
            <person name="Poulsen M."/>
            <person name="Beemelmanns C."/>
        </authorList>
    </citation>
    <scope>NUCLEOTIDE SEQUENCE [LARGE SCALE GENOMIC DNA]</scope>
    <source>
        <strain evidence="7 8">5-2</strain>
    </source>
</reference>
<evidence type="ECO:0000256" key="2">
    <source>
        <dbReference type="ARBA" id="ARBA00005947"/>
    </source>
</evidence>
<keyword evidence="4 7" id="KW-0378">Hydrolase</keyword>
<dbReference type="AlphaFoldDB" id="A0A2P4UN79"/>
<evidence type="ECO:0000256" key="3">
    <source>
        <dbReference type="ARBA" id="ARBA00022723"/>
    </source>
</evidence>
<evidence type="ECO:0000256" key="5">
    <source>
        <dbReference type="ARBA" id="ARBA00022833"/>
    </source>
</evidence>
<dbReference type="PRINTS" id="PR01270">
    <property type="entry name" value="HDASUPER"/>
</dbReference>
<comment type="similarity">
    <text evidence="2">Belongs to the histone deacetylase family.</text>
</comment>
<dbReference type="PANTHER" id="PTHR10625:SF17">
    <property type="entry name" value="HISTONE DEACETYLASE 8"/>
    <property type="match status" value="1"/>
</dbReference>
<protein>
    <submittedName>
        <fullName evidence="7">Acetylpolyamine aminohydrolase</fullName>
    </submittedName>
</protein>
<dbReference type="GO" id="GO:0004407">
    <property type="term" value="F:histone deacetylase activity"/>
    <property type="evidence" value="ECO:0007669"/>
    <property type="project" value="TreeGrafter"/>
</dbReference>
<keyword evidence="5" id="KW-0862">Zinc</keyword>
<evidence type="ECO:0000313" key="8">
    <source>
        <dbReference type="Proteomes" id="UP000242367"/>
    </source>
</evidence>
<keyword evidence="8" id="KW-1185">Reference proteome</keyword>